<accession>A0ACB6Z9U1</accession>
<dbReference type="EMBL" id="MU118062">
    <property type="protein sequence ID" value="KAF9646307.1"/>
    <property type="molecule type" value="Genomic_DNA"/>
</dbReference>
<evidence type="ECO:0000313" key="1">
    <source>
        <dbReference type="EMBL" id="KAF9646307.1"/>
    </source>
</evidence>
<reference evidence="1" key="1">
    <citation type="submission" date="2019-10" db="EMBL/GenBank/DDBJ databases">
        <authorList>
            <consortium name="DOE Joint Genome Institute"/>
            <person name="Kuo A."/>
            <person name="Miyauchi S."/>
            <person name="Kiss E."/>
            <person name="Drula E."/>
            <person name="Kohler A."/>
            <person name="Sanchez-Garcia M."/>
            <person name="Andreopoulos B."/>
            <person name="Barry K.W."/>
            <person name="Bonito G."/>
            <person name="Buee M."/>
            <person name="Carver A."/>
            <person name="Chen C."/>
            <person name="Cichocki N."/>
            <person name="Clum A."/>
            <person name="Culley D."/>
            <person name="Crous P.W."/>
            <person name="Fauchery L."/>
            <person name="Girlanda M."/>
            <person name="Hayes R."/>
            <person name="Keri Z."/>
            <person name="Labutti K."/>
            <person name="Lipzen A."/>
            <person name="Lombard V."/>
            <person name="Magnuson J."/>
            <person name="Maillard F."/>
            <person name="Morin E."/>
            <person name="Murat C."/>
            <person name="Nolan M."/>
            <person name="Ohm R."/>
            <person name="Pangilinan J."/>
            <person name="Pereira M."/>
            <person name="Perotto S."/>
            <person name="Peter M."/>
            <person name="Riley R."/>
            <person name="Sitrit Y."/>
            <person name="Stielow B."/>
            <person name="Szollosi G."/>
            <person name="Zifcakova L."/>
            <person name="Stursova M."/>
            <person name="Spatafora J.W."/>
            <person name="Tedersoo L."/>
            <person name="Vaario L.-M."/>
            <person name="Yamada A."/>
            <person name="Yan M."/>
            <person name="Wang P."/>
            <person name="Xu J."/>
            <person name="Bruns T."/>
            <person name="Baldrian P."/>
            <person name="Vilgalys R."/>
            <person name="Henrissat B."/>
            <person name="Grigoriev I.V."/>
            <person name="Hibbett D."/>
            <person name="Nagy L.G."/>
            <person name="Martin F.M."/>
        </authorList>
    </citation>
    <scope>NUCLEOTIDE SEQUENCE</scope>
    <source>
        <strain evidence="1">P2</strain>
    </source>
</reference>
<sequence>MSTPKSTPHSVKHACWIIRYPSQRTTKGSQRIFTSSAPYFHPPPMSPSAASPRLPQELVDSIIDELKNDVGSLRTCSLVSKPWVYRSRKYLFETVHLPTCLLRRWLKRIPVVPITPLGPHHHIRSLSLQPTAASAPFCVPEAFVDHLSSFTQVSKLFIASTLWEEWTDAFSDNALVAKYFGGFGQTLRRLELTRVYLNMVTLKALLDVFPQLESILIFSPTMVDEEVKSVEAFPHLREHRRIAEVESSSVTVPYKRAPIRLVDSITLLFPPKELVVGLANLPLQCRKLVLVEDSDYGGDAFNLLLDCTGPTLESLIIRNTFDRGLTVTLENCPVLCRLKTKAPYHGMLAYIDDQARLIQTVTSPFLSQIVFSGKWDDSQMGRATDWLEPVKWEMVDRELCNLMDRLDEEVEFEVVFADATSLGEDEFEDICCEQADSARAMLLNGVRTRGGVVKIQRTELK</sequence>
<dbReference type="Proteomes" id="UP000886501">
    <property type="component" value="Unassembled WGS sequence"/>
</dbReference>
<organism evidence="1 2">
    <name type="scientific">Thelephora ganbajun</name>
    <name type="common">Ganba fungus</name>
    <dbReference type="NCBI Taxonomy" id="370292"/>
    <lineage>
        <taxon>Eukaryota</taxon>
        <taxon>Fungi</taxon>
        <taxon>Dikarya</taxon>
        <taxon>Basidiomycota</taxon>
        <taxon>Agaricomycotina</taxon>
        <taxon>Agaricomycetes</taxon>
        <taxon>Thelephorales</taxon>
        <taxon>Thelephoraceae</taxon>
        <taxon>Thelephora</taxon>
    </lineage>
</organism>
<name>A0ACB6Z9U1_THEGA</name>
<reference evidence="1" key="2">
    <citation type="journal article" date="2020" name="Nat. Commun.">
        <title>Large-scale genome sequencing of mycorrhizal fungi provides insights into the early evolution of symbiotic traits.</title>
        <authorList>
            <person name="Miyauchi S."/>
            <person name="Kiss E."/>
            <person name="Kuo A."/>
            <person name="Drula E."/>
            <person name="Kohler A."/>
            <person name="Sanchez-Garcia M."/>
            <person name="Morin E."/>
            <person name="Andreopoulos B."/>
            <person name="Barry K.W."/>
            <person name="Bonito G."/>
            <person name="Buee M."/>
            <person name="Carver A."/>
            <person name="Chen C."/>
            <person name="Cichocki N."/>
            <person name="Clum A."/>
            <person name="Culley D."/>
            <person name="Crous P.W."/>
            <person name="Fauchery L."/>
            <person name="Girlanda M."/>
            <person name="Hayes R.D."/>
            <person name="Keri Z."/>
            <person name="LaButti K."/>
            <person name="Lipzen A."/>
            <person name="Lombard V."/>
            <person name="Magnuson J."/>
            <person name="Maillard F."/>
            <person name="Murat C."/>
            <person name="Nolan M."/>
            <person name="Ohm R.A."/>
            <person name="Pangilinan J."/>
            <person name="Pereira M.F."/>
            <person name="Perotto S."/>
            <person name="Peter M."/>
            <person name="Pfister S."/>
            <person name="Riley R."/>
            <person name="Sitrit Y."/>
            <person name="Stielow J.B."/>
            <person name="Szollosi G."/>
            <person name="Zifcakova L."/>
            <person name="Stursova M."/>
            <person name="Spatafora J.W."/>
            <person name="Tedersoo L."/>
            <person name="Vaario L.M."/>
            <person name="Yamada A."/>
            <person name="Yan M."/>
            <person name="Wang P."/>
            <person name="Xu J."/>
            <person name="Bruns T."/>
            <person name="Baldrian P."/>
            <person name="Vilgalys R."/>
            <person name="Dunand C."/>
            <person name="Henrissat B."/>
            <person name="Grigoriev I.V."/>
            <person name="Hibbett D."/>
            <person name="Nagy L.G."/>
            <person name="Martin F.M."/>
        </authorList>
    </citation>
    <scope>NUCLEOTIDE SEQUENCE</scope>
    <source>
        <strain evidence="1">P2</strain>
    </source>
</reference>
<comment type="caution">
    <text evidence="1">The sequence shown here is derived from an EMBL/GenBank/DDBJ whole genome shotgun (WGS) entry which is preliminary data.</text>
</comment>
<protein>
    <submittedName>
        <fullName evidence="1">Uncharacterized protein</fullName>
    </submittedName>
</protein>
<keyword evidence="2" id="KW-1185">Reference proteome</keyword>
<proteinExistence type="predicted"/>
<evidence type="ECO:0000313" key="2">
    <source>
        <dbReference type="Proteomes" id="UP000886501"/>
    </source>
</evidence>
<gene>
    <name evidence="1" type="ORF">BDM02DRAFT_3271080</name>
</gene>